<feature type="region of interest" description="Disordered" evidence="1">
    <location>
        <begin position="1"/>
        <end position="70"/>
    </location>
</feature>
<sequence length="216" mass="23781">MLPEDDVPPEIMAIVRRNDESGSLEEETHPYVPNHESPSAAGGNGGVPPAVGVPGEREDENEHPEDPDVVPLNVAGTVDLDMSHNVQCDVGVLGEVAAYVGCVESQGRGTLHLHLMLWLKHAPSSDEMTVLLQDERFRDRMKQYMEANIKAFVPGLESAESLRALDAEADIAYNRPPTPGSKNYEEQLRAFELRLARTEQVHTCKTPSFEKQESGE</sequence>
<evidence type="ECO:0000313" key="3">
    <source>
        <dbReference type="EMBL" id="THH15046.1"/>
    </source>
</evidence>
<dbReference type="InterPro" id="IPR025476">
    <property type="entry name" value="Helitron_helicase-like"/>
</dbReference>
<dbReference type="OrthoDB" id="2802634at2759"/>
<dbReference type="Pfam" id="PF14214">
    <property type="entry name" value="Helitron_like_N"/>
    <property type="match status" value="1"/>
</dbReference>
<organism evidence="3 4">
    <name type="scientific">Antrodiella citrinella</name>
    <dbReference type="NCBI Taxonomy" id="2447956"/>
    <lineage>
        <taxon>Eukaryota</taxon>
        <taxon>Fungi</taxon>
        <taxon>Dikarya</taxon>
        <taxon>Basidiomycota</taxon>
        <taxon>Agaricomycotina</taxon>
        <taxon>Agaricomycetes</taxon>
        <taxon>Polyporales</taxon>
        <taxon>Steccherinaceae</taxon>
        <taxon>Antrodiella</taxon>
    </lineage>
</organism>
<feature type="compositionally biased region" description="Acidic residues" evidence="1">
    <location>
        <begin position="57"/>
        <end position="68"/>
    </location>
</feature>
<gene>
    <name evidence="3" type="ORF">EUX98_g9524</name>
</gene>
<accession>A0A4S4LRN7</accession>
<keyword evidence="4" id="KW-1185">Reference proteome</keyword>
<reference evidence="3 4" key="1">
    <citation type="submission" date="2019-02" db="EMBL/GenBank/DDBJ databases">
        <title>Genome sequencing of the rare red list fungi Antrodiella citrinella (Flaviporus citrinellus).</title>
        <authorList>
            <person name="Buettner E."/>
            <person name="Kellner H."/>
        </authorList>
    </citation>
    <scope>NUCLEOTIDE SEQUENCE [LARGE SCALE GENOMIC DNA]</scope>
    <source>
        <strain evidence="3 4">DSM 108506</strain>
    </source>
</reference>
<comment type="caution">
    <text evidence="3">The sequence shown here is derived from an EMBL/GenBank/DDBJ whole genome shotgun (WGS) entry which is preliminary data.</text>
</comment>
<proteinExistence type="predicted"/>
<dbReference type="Proteomes" id="UP000308730">
    <property type="component" value="Unassembled WGS sequence"/>
</dbReference>
<evidence type="ECO:0000259" key="2">
    <source>
        <dbReference type="Pfam" id="PF14214"/>
    </source>
</evidence>
<protein>
    <recommendedName>
        <fullName evidence="2">Helitron helicase-like domain-containing protein</fullName>
    </recommendedName>
</protein>
<evidence type="ECO:0000313" key="4">
    <source>
        <dbReference type="Proteomes" id="UP000308730"/>
    </source>
</evidence>
<evidence type="ECO:0000256" key="1">
    <source>
        <dbReference type="SAM" id="MobiDB-lite"/>
    </source>
</evidence>
<feature type="domain" description="Helitron helicase-like" evidence="2">
    <location>
        <begin position="89"/>
        <end position="117"/>
    </location>
</feature>
<dbReference type="EMBL" id="SGPM01000863">
    <property type="protein sequence ID" value="THH15046.1"/>
    <property type="molecule type" value="Genomic_DNA"/>
</dbReference>
<name>A0A4S4LRN7_9APHY</name>
<dbReference type="AlphaFoldDB" id="A0A4S4LRN7"/>